<gene>
    <name evidence="5" type="ORF">AVEN_98753_1</name>
</gene>
<proteinExistence type="predicted"/>
<evidence type="ECO:0000256" key="2">
    <source>
        <dbReference type="ARBA" id="ARBA00016807"/>
    </source>
</evidence>
<reference evidence="5 6" key="1">
    <citation type="journal article" date="2019" name="Sci. Rep.">
        <title>Orb-weaving spider Araneus ventricosus genome elucidates the spidroin gene catalogue.</title>
        <authorList>
            <person name="Kono N."/>
            <person name="Nakamura H."/>
            <person name="Ohtoshi R."/>
            <person name="Moran D.A.P."/>
            <person name="Shinohara A."/>
            <person name="Yoshida Y."/>
            <person name="Fujiwara M."/>
            <person name="Mori M."/>
            <person name="Tomita M."/>
            <person name="Arakawa K."/>
        </authorList>
    </citation>
    <scope>NUCLEOTIDE SEQUENCE [LARGE SCALE GENOMIC DNA]</scope>
</reference>
<dbReference type="OrthoDB" id="6504371at2759"/>
<evidence type="ECO:0000259" key="4">
    <source>
        <dbReference type="Pfam" id="PF13873"/>
    </source>
</evidence>
<comment type="function">
    <text evidence="3">Involved in transvection phenomena (= synapsis-dependent gene expression), where the synaptic pairing of chromosomes carrying genes with which zeste interacts influences the expression of these genes. Zeste binds to DNA and stimulates transcription from a nearby promoter.</text>
</comment>
<comment type="caution">
    <text evidence="5">The sequence shown here is derived from an EMBL/GenBank/DDBJ whole genome shotgun (WGS) entry which is preliminary data.</text>
</comment>
<evidence type="ECO:0000256" key="1">
    <source>
        <dbReference type="ARBA" id="ARBA00011764"/>
    </source>
</evidence>
<dbReference type="InterPro" id="IPR028002">
    <property type="entry name" value="Myb_DNA-bind_5"/>
</dbReference>
<organism evidence="5 6">
    <name type="scientific">Araneus ventricosus</name>
    <name type="common">Orbweaver spider</name>
    <name type="synonym">Epeira ventricosa</name>
    <dbReference type="NCBI Taxonomy" id="182803"/>
    <lineage>
        <taxon>Eukaryota</taxon>
        <taxon>Metazoa</taxon>
        <taxon>Ecdysozoa</taxon>
        <taxon>Arthropoda</taxon>
        <taxon>Chelicerata</taxon>
        <taxon>Arachnida</taxon>
        <taxon>Araneae</taxon>
        <taxon>Araneomorphae</taxon>
        <taxon>Entelegynae</taxon>
        <taxon>Araneoidea</taxon>
        <taxon>Araneidae</taxon>
        <taxon>Araneus</taxon>
    </lineage>
</organism>
<evidence type="ECO:0000313" key="5">
    <source>
        <dbReference type="EMBL" id="GBN53699.1"/>
    </source>
</evidence>
<dbReference type="AlphaFoldDB" id="A0A4Y2PRA7"/>
<dbReference type="Proteomes" id="UP000499080">
    <property type="component" value="Unassembled WGS sequence"/>
</dbReference>
<accession>A0A4Y2PRA7</accession>
<protein>
    <recommendedName>
        <fullName evidence="2">Regulatory protein zeste</fullName>
    </recommendedName>
</protein>
<dbReference type="EMBL" id="BGPR01011934">
    <property type="protein sequence ID" value="GBN53699.1"/>
    <property type="molecule type" value="Genomic_DNA"/>
</dbReference>
<feature type="domain" description="Myb/SANT-like DNA-binding" evidence="4">
    <location>
        <begin position="8"/>
        <end position="78"/>
    </location>
</feature>
<evidence type="ECO:0000256" key="3">
    <source>
        <dbReference type="ARBA" id="ARBA00025466"/>
    </source>
</evidence>
<evidence type="ECO:0000313" key="6">
    <source>
        <dbReference type="Proteomes" id="UP000499080"/>
    </source>
</evidence>
<name>A0A4Y2PRA7_ARAVE</name>
<dbReference type="Pfam" id="PF13873">
    <property type="entry name" value="Myb_DNA-bind_5"/>
    <property type="match status" value="1"/>
</dbReference>
<sequence>MALPPSKLYFTQFEKEPILVLVKLHLDVIENKETNGATSAEKAQAFCEISKQFNATDGVNPRTEKQIRQCYQNLKKKKGDKNRFVFDKNKEKLEEAKC</sequence>
<comment type="subunit">
    <text evidence="1">Self-associates forming complexes of several hundred monomers.</text>
</comment>
<keyword evidence="6" id="KW-1185">Reference proteome</keyword>